<dbReference type="EnsemblMetazoa" id="PPA36091.1">
    <property type="protein sequence ID" value="PPA36091.1"/>
    <property type="gene ID" value="WBGene00274460"/>
</dbReference>
<protein>
    <submittedName>
        <fullName evidence="8">Uncharacterized protein</fullName>
    </submittedName>
</protein>
<keyword evidence="9" id="KW-1185">Reference proteome</keyword>
<reference evidence="9" key="1">
    <citation type="journal article" date="2008" name="Nat. Genet.">
        <title>The Pristionchus pacificus genome provides a unique perspective on nematode lifestyle and parasitism.</title>
        <authorList>
            <person name="Dieterich C."/>
            <person name="Clifton S.W."/>
            <person name="Schuster L.N."/>
            <person name="Chinwalla A."/>
            <person name="Delehaunty K."/>
            <person name="Dinkelacker I."/>
            <person name="Fulton L."/>
            <person name="Fulton R."/>
            <person name="Godfrey J."/>
            <person name="Minx P."/>
            <person name="Mitreva M."/>
            <person name="Roeseler W."/>
            <person name="Tian H."/>
            <person name="Witte H."/>
            <person name="Yang S.P."/>
            <person name="Wilson R.K."/>
            <person name="Sommer R.J."/>
        </authorList>
    </citation>
    <scope>NUCLEOTIDE SEQUENCE [LARGE SCALE GENOMIC DNA]</scope>
    <source>
        <strain evidence="9">PS312</strain>
    </source>
</reference>
<sequence>MHIKIIINNVHIRYEDEFSNVEAPFSVGITIKQIRILNFDASEAKVDVSDMTKKRVEFEDFNLYWNCNSTIASLLDNNERMLKRMKVEIESGTNAYVIKSWDPFCALYYVKSPEKHQWKIAQTDTRMDLKNISIKLNKLQYNDMLMTGFLKRKISEISRYAANEMEEAASNAFAYQCIFCEGVRRRRNEWSWKRIKQHRDLVKEYEKYYFDKRTSSISKDKQNVIEELEEKLDLWNISLARTRVEMEIDRRKLTRIEDQGLADRVSSIFKSGSHTNVQQSLEKKDRAKLADSCEKLANASLFPKDYVDKEMGIIANEIRLSLDDSISVVLSEIKACVTMRSGAAAMDSKVVISDISICSSGCEFLRKSSKKNWFTAKHNTNPLDGSFDQKAEMRIEHIVIKFNAETVYEITRFFSPPESIMFNQLLSLHLAGYDSIISNTLTGLKHAAAKRQRLILDIVIEPAKLCICEGSSFDEKKLTMIVNSGKLEVTTITVLDSKMNEDERIRLQAYHRFSIVWKEMNVGIGKSFDDQSNKSLFHPISMHLQFHMCSIEDHNLPSFRVSGSLPELVLSIDEKSLMDLIKIGLSIPQNRANSTQEKVEKAVRRISLTNLNVKPIEYPKKTPVMFSYERPILEAHLFWEKTGCELLSGNKVVALFLLSGMNMKISKRMFDAQMIFQASPDSPEFKSKFEETMSKMVMKYAKVDCNLFQEPLIELSAKLRKVSNHVNALIAELPTEEQRRNAKSVVSEAAASITEKTKSTLKSTTDSFVVISKISARFVGIRVNIESKKTLETVANIEDFQLDGIVQSEYSKYQVNLKGITVEDATVGAIHRNVLTTEIGNRNLMLDCSLEQYLKPNKTATEPDSKVTIRFSEVKCVYTALWASRMTVWLAPFSRKLSDSAERIYAEISKPTVGGPSKISIDISIKSPVIYVPCSSTSSLRALNQFKQEHNVILDVITVGLSDISATVGALDNSGQFLLEKTIVSCKITRNLSWESNKTQALLAANVKINTAYVRLSKDQNAMLMGISSGNLQEKVDNDNDTVIAFNSKEDKLDFVVSSSSISKSTAIALSVEFVAEKLGIALVDEKLSSFASFQCNGLVADYIALESGLTRSQVKLKTLVAEEIIPNASANGFIEIRNQQASNMFDLTFVQCKETGYKLNVASMPLTVYFNPKFLGTLQKFFAVESVEQLEKDKITPLTGFTSGKTVANTQPSSMILHVSMKEIELVIIESSTVCSSQSLILSFDIEAHPENGSPTILAGINNLVMYTAASEDRKHITYEVLKRTSIGINLLMTSKEMNVSLDLHTLDIHIAPSIIRLMSNVSKTFTEASSPNMADEWAVEVNEAVDVAPASELESDLPEVQLFGKWSRQEVNFADISLVDYIAVKENLIKYKRIFSIGTLAITTYNPATLEITNQREYSDFAHIQPSQNAGDGKLADLHSVLTFSPCKYIVVCQPARFSEKLRNVMGRCLKLIAECTAFSAAGLDKMNRMIHTHHALLLGAYRFMMLLKHSFGLVFFFGLALRNPARNMPKIEKMLNVLEENVLPQHLPQLGIVVRAYGTSIALTVQFDAEKPGESYLPSMDKSSPRLFKPLSSISPYSTMALSFGERRDRKQTLRNVYSWLQPQSRYFDDYSNAMPIEQFEKLCGPIQDTQFNADLAKEIVLNPCLNMAEGLLIEYSIILGYKPTDFTLPHGNPGKELDLTLALLQSYLALAVMEYQYIRNNIQSGHPLSFSLNRTFRYIDDLFHISDKKDEFVRITTDMYHHSLTLEQTNTNPKESAFLDMSIKVTITGAVQTSLYNKTDDYSFSVVRYPHYESNIPISMGLNTLHGEIIRIFRNCSLFEHFLERTRQLARYFLQIQYPKEILCSRLYSTLNKTPAISLKYAVRAPLVHFEMEANVRAQDWSTRLESSGEIALQMNYYNEQIGVWEPVIEPCEVLDKPYEPWRMQITAHTTPFHEDKPDLAVSITAERVMNVTVTKTFYELTKKIQESFSSARNLVTLNSLSTWPGSEPLVIHNKTGVLVTVRSSNNLKVVGSELLLPGKYADLRAHNDVSDVETAVERTEERMTALRQTIVSNELVLEINGIMRKVIISNTKRQIISFNDTEKGVFKVVLQSSVQGGRRLFTLTSLVRIESHLAVDVEILNHKMDPIGELKAGGSLHVQANVFHSTTIFFFRHHGVTSSTGVNWLSIGVRKDKTNDHRQLVHCQSEENQLRCEAVVKDNKCEPSGVFSVVHLHPPITLQNLFTVPVKVQNLYTINPGQQLALNRSCGEHLSLMITYFNEPFTVSWKIREEKFTNILFRSNQKAMYFGVHVYRCKDGGLRGVLFAPYWIDNNTQLSLTCMVGIFSIFILKAETSISFAPTDSVETMFPFSGKSPKSTQKAISIL</sequence>
<dbReference type="GO" id="GO:1990904">
    <property type="term" value="C:ribonucleoprotein complex"/>
    <property type="evidence" value="ECO:0007669"/>
    <property type="project" value="UniProtKB-KW"/>
</dbReference>
<dbReference type="Gene3D" id="1.10.455.10">
    <property type="entry name" value="Ribosomal protein S7 domain"/>
    <property type="match status" value="1"/>
</dbReference>
<evidence type="ECO:0000313" key="8">
    <source>
        <dbReference type="EnsemblMetazoa" id="PPA36091.1"/>
    </source>
</evidence>
<dbReference type="InterPro" id="IPR026847">
    <property type="entry name" value="VPS13"/>
</dbReference>
<proteinExistence type="inferred from homology"/>
<dbReference type="PANTHER" id="PTHR16166">
    <property type="entry name" value="VACUOLAR PROTEIN SORTING-ASSOCIATED PROTEIN VPS13"/>
    <property type="match status" value="1"/>
</dbReference>
<evidence type="ECO:0000256" key="1">
    <source>
        <dbReference type="ARBA" id="ARBA00006545"/>
    </source>
</evidence>
<evidence type="ECO:0000256" key="2">
    <source>
        <dbReference type="ARBA" id="ARBA00007151"/>
    </source>
</evidence>
<gene>
    <name evidence="8" type="primary">WBGene00274460</name>
</gene>
<evidence type="ECO:0000259" key="7">
    <source>
        <dbReference type="Pfam" id="PF19432"/>
    </source>
</evidence>
<dbReference type="InterPro" id="IPR045802">
    <property type="entry name" value="GRV2/DNAJC13_N"/>
</dbReference>
<keyword evidence="4" id="KW-0689">Ribosomal protein</keyword>
<comment type="similarity">
    <text evidence="2">Belongs to the universal ribosomal protein uS7 family.</text>
</comment>
<dbReference type="InterPro" id="IPR026854">
    <property type="entry name" value="VPS13_N"/>
</dbReference>
<organism evidence="8 9">
    <name type="scientific">Pristionchus pacificus</name>
    <name type="common">Parasitic nematode worm</name>
    <dbReference type="NCBI Taxonomy" id="54126"/>
    <lineage>
        <taxon>Eukaryota</taxon>
        <taxon>Metazoa</taxon>
        <taxon>Ecdysozoa</taxon>
        <taxon>Nematoda</taxon>
        <taxon>Chromadorea</taxon>
        <taxon>Rhabditida</taxon>
        <taxon>Rhabditina</taxon>
        <taxon>Diplogasteromorpha</taxon>
        <taxon>Diplogasteroidea</taxon>
        <taxon>Neodiplogasteridae</taxon>
        <taxon>Pristionchus</taxon>
    </lineage>
</organism>
<evidence type="ECO:0000313" key="9">
    <source>
        <dbReference type="Proteomes" id="UP000005239"/>
    </source>
</evidence>
<evidence type="ECO:0000259" key="6">
    <source>
        <dbReference type="Pfam" id="PF12624"/>
    </source>
</evidence>
<dbReference type="Pfam" id="PF19432">
    <property type="entry name" value="RME-8_N"/>
    <property type="match status" value="1"/>
</dbReference>
<feature type="domain" description="Chorein N-terminal" evidence="6">
    <location>
        <begin position="3"/>
        <end position="280"/>
    </location>
</feature>
<feature type="domain" description="DnaJ homologue subfamily C GRV2/DNAJC13 N-terminal" evidence="7">
    <location>
        <begin position="1392"/>
        <end position="1432"/>
    </location>
</feature>
<dbReference type="GO" id="GO:0005840">
    <property type="term" value="C:ribosome"/>
    <property type="evidence" value="ECO:0007669"/>
    <property type="project" value="UniProtKB-KW"/>
</dbReference>
<dbReference type="Pfam" id="PF12624">
    <property type="entry name" value="VPS13_N"/>
    <property type="match status" value="1"/>
</dbReference>
<keyword evidence="3" id="KW-0813">Transport</keyword>
<dbReference type="PANTHER" id="PTHR16166:SF93">
    <property type="entry name" value="INTERMEMBRANE LIPID TRANSFER PROTEIN VPS13"/>
    <property type="match status" value="1"/>
</dbReference>
<comment type="similarity">
    <text evidence="1">Belongs to the VPS13 family.</text>
</comment>
<dbReference type="GO" id="GO:0045053">
    <property type="term" value="P:protein retention in Golgi apparatus"/>
    <property type="evidence" value="ECO:0000318"/>
    <property type="project" value="GO_Central"/>
</dbReference>
<evidence type="ECO:0000256" key="4">
    <source>
        <dbReference type="ARBA" id="ARBA00022980"/>
    </source>
</evidence>
<evidence type="ECO:0000256" key="3">
    <source>
        <dbReference type="ARBA" id="ARBA00022448"/>
    </source>
</evidence>
<dbReference type="InterPro" id="IPR036823">
    <property type="entry name" value="Ribosomal_uS7_dom_sf"/>
</dbReference>
<name>A0A8R1UQE2_PRIPA</name>
<dbReference type="GO" id="GO:0006623">
    <property type="term" value="P:protein targeting to vacuole"/>
    <property type="evidence" value="ECO:0000318"/>
    <property type="project" value="GO_Central"/>
</dbReference>
<reference evidence="8" key="2">
    <citation type="submission" date="2022-06" db="UniProtKB">
        <authorList>
            <consortium name="EnsemblMetazoa"/>
        </authorList>
    </citation>
    <scope>IDENTIFICATION</scope>
    <source>
        <strain evidence="8">PS312</strain>
    </source>
</reference>
<evidence type="ECO:0000256" key="5">
    <source>
        <dbReference type="ARBA" id="ARBA00023274"/>
    </source>
</evidence>
<dbReference type="Proteomes" id="UP000005239">
    <property type="component" value="Unassembled WGS sequence"/>
</dbReference>
<keyword evidence="5" id="KW-0687">Ribonucleoprotein</keyword>
<accession>A0A8R1UQE2</accession>